<reference evidence="2" key="1">
    <citation type="journal article" date="2020" name="Stud. Mycol.">
        <title>101 Dothideomycetes genomes: a test case for predicting lifestyles and emergence of pathogens.</title>
        <authorList>
            <person name="Haridas S."/>
            <person name="Albert R."/>
            <person name="Binder M."/>
            <person name="Bloem J."/>
            <person name="Labutti K."/>
            <person name="Salamov A."/>
            <person name="Andreopoulos B."/>
            <person name="Baker S."/>
            <person name="Barry K."/>
            <person name="Bills G."/>
            <person name="Bluhm B."/>
            <person name="Cannon C."/>
            <person name="Castanera R."/>
            <person name="Culley D."/>
            <person name="Daum C."/>
            <person name="Ezra D."/>
            <person name="Gonzalez J."/>
            <person name="Henrissat B."/>
            <person name="Kuo A."/>
            <person name="Liang C."/>
            <person name="Lipzen A."/>
            <person name="Lutzoni F."/>
            <person name="Magnuson J."/>
            <person name="Mondo S."/>
            <person name="Nolan M."/>
            <person name="Ohm R."/>
            <person name="Pangilinan J."/>
            <person name="Park H.-J."/>
            <person name="Ramirez L."/>
            <person name="Alfaro M."/>
            <person name="Sun H."/>
            <person name="Tritt A."/>
            <person name="Yoshinaga Y."/>
            <person name="Zwiers L.-H."/>
            <person name="Turgeon B."/>
            <person name="Goodwin S."/>
            <person name="Spatafora J."/>
            <person name="Crous P."/>
            <person name="Grigoriev I."/>
        </authorList>
    </citation>
    <scope>NUCLEOTIDE SEQUENCE</scope>
    <source>
        <strain evidence="2">CBS 130266</strain>
    </source>
</reference>
<protein>
    <submittedName>
        <fullName evidence="2">Uncharacterized protein</fullName>
    </submittedName>
</protein>
<sequence length="389" mass="44154">MARGLEHRPRHRKRPFPASEDSVPAVIGLCCKDACCNITFSTHGFQFKFLTMGKNRVQQVKLVRREAIAQGHQTPRPLHIYRIPNVPTPTSRNRVRKPELKNVTRYTTAPPWYNHRSFSKRTTTLPSPAAVLSFPNTQQSSSDRVFNIYELVAMIAKQLQPGLDILRFRLINHTCLDVFQAEQSLPPKTLLPLVDQIALTGNDTLQFEEPVLDSRSGAEIDLTTEPVLFNTSFARDPRVHIATDNAKAHVVIRATDKAIAETTDQSLSTPTPMWHKMFITQPPVSSITVYWVSPCAHRDDILDDFPLTVASGVTIGDVINALENNSKKEFQRHLPFVLALPQSDYRTRYAACRKDQLKRWAGTRRSEHKAKKGRFSGMKWEVLVRGEKK</sequence>
<name>A0A9P4NTM4_9PEZI</name>
<dbReference type="EMBL" id="MU007028">
    <property type="protein sequence ID" value="KAF2431965.1"/>
    <property type="molecule type" value="Genomic_DNA"/>
</dbReference>
<dbReference type="AlphaFoldDB" id="A0A9P4NTM4"/>
<accession>A0A9P4NTM4</accession>
<keyword evidence="3" id="KW-1185">Reference proteome</keyword>
<evidence type="ECO:0000313" key="3">
    <source>
        <dbReference type="Proteomes" id="UP000800235"/>
    </source>
</evidence>
<gene>
    <name evidence="2" type="ORF">EJ08DRAFT_659319</name>
</gene>
<evidence type="ECO:0000256" key="1">
    <source>
        <dbReference type="SAM" id="MobiDB-lite"/>
    </source>
</evidence>
<comment type="caution">
    <text evidence="2">The sequence shown here is derived from an EMBL/GenBank/DDBJ whole genome shotgun (WGS) entry which is preliminary data.</text>
</comment>
<organism evidence="2 3">
    <name type="scientific">Tothia fuscella</name>
    <dbReference type="NCBI Taxonomy" id="1048955"/>
    <lineage>
        <taxon>Eukaryota</taxon>
        <taxon>Fungi</taxon>
        <taxon>Dikarya</taxon>
        <taxon>Ascomycota</taxon>
        <taxon>Pezizomycotina</taxon>
        <taxon>Dothideomycetes</taxon>
        <taxon>Pleosporomycetidae</taxon>
        <taxon>Venturiales</taxon>
        <taxon>Cylindrosympodiaceae</taxon>
        <taxon>Tothia</taxon>
    </lineage>
</organism>
<evidence type="ECO:0000313" key="2">
    <source>
        <dbReference type="EMBL" id="KAF2431965.1"/>
    </source>
</evidence>
<feature type="region of interest" description="Disordered" evidence="1">
    <location>
        <begin position="1"/>
        <end position="20"/>
    </location>
</feature>
<dbReference type="Proteomes" id="UP000800235">
    <property type="component" value="Unassembled WGS sequence"/>
</dbReference>
<proteinExistence type="predicted"/>